<sequence>MKMIALKAKLLAKFQQYSVSQRFYLASVVTYLITIAASLYTGISTLTIGTTVAAALIICGFIAWCIPFACWLHTAWDKPFAKTPIIIMHLLALLISTACARFAVAETLGLPPQSFDLTVGFLALLFYIPSWLLVVAILLGLTAVLIMVIAMISLPFEAAWQHMTRLAALVGFQAKFKQSRSMIMFHGAGALIISVLFAMSYGYLTDNFSPAFKAVTKVIALRSDFHKTPKYPDVRAGEYVHPLENGFIAYAREQEDKSVIIGVRLQPAENYDVVVSTIPPLKVAMTTMAEHVKQSPALIWLLSSAASETKSDSMLR</sequence>
<feature type="transmembrane region" description="Helical" evidence="1">
    <location>
        <begin position="52"/>
        <end position="73"/>
    </location>
</feature>
<dbReference type="RefSeq" id="WP_232849395.1">
    <property type="nucleotide sequence ID" value="NZ_JAFGZD010000006.1"/>
</dbReference>
<dbReference type="EMBL" id="JAOXML010000004">
    <property type="protein sequence ID" value="MCV4376428.1"/>
    <property type="molecule type" value="Genomic_DNA"/>
</dbReference>
<keyword evidence="1" id="KW-0472">Membrane</keyword>
<protein>
    <submittedName>
        <fullName evidence="2">Uncharacterized protein</fullName>
    </submittedName>
</protein>
<accession>A0ABT3BU98</accession>
<dbReference type="Proteomes" id="UP001207294">
    <property type="component" value="Unassembled WGS sequence"/>
</dbReference>
<feature type="transmembrane region" description="Helical" evidence="1">
    <location>
        <begin position="21"/>
        <end position="40"/>
    </location>
</feature>
<evidence type="ECO:0000313" key="3">
    <source>
        <dbReference type="Proteomes" id="UP001207294"/>
    </source>
</evidence>
<feature type="transmembrane region" description="Helical" evidence="1">
    <location>
        <begin position="85"/>
        <end position="104"/>
    </location>
</feature>
<name>A0ABT3BU98_9PSED</name>
<keyword evidence="3" id="KW-1185">Reference proteome</keyword>
<keyword evidence="1" id="KW-1133">Transmembrane helix</keyword>
<feature type="transmembrane region" description="Helical" evidence="1">
    <location>
        <begin position="183"/>
        <end position="204"/>
    </location>
</feature>
<proteinExistence type="predicted"/>
<keyword evidence="1" id="KW-0812">Transmembrane</keyword>
<comment type="caution">
    <text evidence="2">The sequence shown here is derived from an EMBL/GenBank/DDBJ whole genome shotgun (WGS) entry which is preliminary data.</text>
</comment>
<evidence type="ECO:0000313" key="2">
    <source>
        <dbReference type="EMBL" id="MCV4376428.1"/>
    </source>
</evidence>
<dbReference type="GeneID" id="93561436"/>
<organism evidence="2 3">
    <name type="scientific">Pseudomonas capsici</name>
    <dbReference type="NCBI Taxonomy" id="2810614"/>
    <lineage>
        <taxon>Bacteria</taxon>
        <taxon>Pseudomonadati</taxon>
        <taxon>Pseudomonadota</taxon>
        <taxon>Gammaproteobacteria</taxon>
        <taxon>Pseudomonadales</taxon>
        <taxon>Pseudomonadaceae</taxon>
        <taxon>Pseudomonas</taxon>
    </lineage>
</organism>
<reference evidence="2 3" key="1">
    <citation type="submission" date="2022-10" db="EMBL/GenBank/DDBJ databases">
        <title>Characterization of Pseudomonas capsici strains from pepper and tomato in Georgia.</title>
        <authorList>
            <person name="Zhao M."/>
            <person name="Dutta B."/>
        </authorList>
    </citation>
    <scope>NUCLEOTIDE SEQUENCE [LARGE SCALE GENOMIC DNA]</scope>
    <source>
        <strain evidence="2 3">Pc20-5</strain>
    </source>
</reference>
<evidence type="ECO:0000256" key="1">
    <source>
        <dbReference type="SAM" id="Phobius"/>
    </source>
</evidence>
<gene>
    <name evidence="2" type="ORF">OH718_07435</name>
</gene>
<feature type="transmembrane region" description="Helical" evidence="1">
    <location>
        <begin position="124"/>
        <end position="156"/>
    </location>
</feature>